<keyword evidence="3 9" id="KW-0813">Transport</keyword>
<evidence type="ECO:0000259" key="11">
    <source>
        <dbReference type="Pfam" id="PF26002"/>
    </source>
</evidence>
<feature type="domain" description="AprE-like beta-barrel" evidence="11">
    <location>
        <begin position="353"/>
        <end position="442"/>
    </location>
</feature>
<dbReference type="Pfam" id="PF26002">
    <property type="entry name" value="Beta-barrel_AprE"/>
    <property type="match status" value="1"/>
</dbReference>
<gene>
    <name evidence="12" type="ORF">FCE95_01180</name>
</gene>
<feature type="transmembrane region" description="Helical" evidence="9">
    <location>
        <begin position="52"/>
        <end position="70"/>
    </location>
</feature>
<dbReference type="PANTHER" id="PTHR30386">
    <property type="entry name" value="MEMBRANE FUSION SUBUNIT OF EMRAB-TOLC MULTIDRUG EFFLUX PUMP"/>
    <property type="match status" value="1"/>
</dbReference>
<dbReference type="PROSITE" id="PS00543">
    <property type="entry name" value="HLYD_FAMILY"/>
    <property type="match status" value="1"/>
</dbReference>
<dbReference type="InterPro" id="IPR006144">
    <property type="entry name" value="Secretion_HlyD_CS"/>
</dbReference>
<keyword evidence="13" id="KW-1185">Reference proteome</keyword>
<evidence type="ECO:0000259" key="10">
    <source>
        <dbReference type="Pfam" id="PF25994"/>
    </source>
</evidence>
<dbReference type="AlphaFoldDB" id="A0A4U5JTX8"/>
<dbReference type="InterPro" id="IPR010129">
    <property type="entry name" value="T1SS_HlyD"/>
</dbReference>
<dbReference type="PRINTS" id="PR01490">
    <property type="entry name" value="RTXTOXIND"/>
</dbReference>
<protein>
    <recommendedName>
        <fullName evidence="9">Membrane fusion protein (MFP) family protein</fullName>
    </recommendedName>
</protein>
<organism evidence="12 13">
    <name type="scientific">Luteimonas gilva</name>
    <dbReference type="NCBI Taxonomy" id="2572684"/>
    <lineage>
        <taxon>Bacteria</taxon>
        <taxon>Pseudomonadati</taxon>
        <taxon>Pseudomonadota</taxon>
        <taxon>Gammaproteobacteria</taxon>
        <taxon>Lysobacterales</taxon>
        <taxon>Lysobacteraceae</taxon>
        <taxon>Luteimonas</taxon>
    </lineage>
</organism>
<dbReference type="Proteomes" id="UP000308707">
    <property type="component" value="Unassembled WGS sequence"/>
</dbReference>
<evidence type="ECO:0000256" key="8">
    <source>
        <dbReference type="ARBA" id="ARBA00023136"/>
    </source>
</evidence>
<dbReference type="Gene3D" id="2.40.30.170">
    <property type="match status" value="1"/>
</dbReference>
<keyword evidence="6 9" id="KW-0812">Transmembrane</keyword>
<dbReference type="SUPFAM" id="SSF111369">
    <property type="entry name" value="HlyD-like secretion proteins"/>
    <property type="match status" value="1"/>
</dbReference>
<dbReference type="PANTHER" id="PTHR30386:SF27">
    <property type="entry name" value="MEMBRANE FUSION PROTEIN (MFP) FAMILY PROTEIN"/>
    <property type="match status" value="1"/>
</dbReference>
<dbReference type="Gene3D" id="2.40.50.100">
    <property type="match status" value="1"/>
</dbReference>
<evidence type="ECO:0000256" key="4">
    <source>
        <dbReference type="ARBA" id="ARBA00022475"/>
    </source>
</evidence>
<dbReference type="RefSeq" id="WP_137265174.1">
    <property type="nucleotide sequence ID" value="NZ_SZUA01000001.1"/>
</dbReference>
<reference evidence="12 13" key="1">
    <citation type="submission" date="2019-04" db="EMBL/GenBank/DDBJ databases">
        <title>Reference strain of H23.</title>
        <authorList>
            <person name="Luo X."/>
        </authorList>
    </citation>
    <scope>NUCLEOTIDE SEQUENCE [LARGE SCALE GENOMIC DNA]</scope>
    <source>
        <strain evidence="12 13">H23</strain>
    </source>
</reference>
<proteinExistence type="inferred from homology"/>
<dbReference type="GO" id="GO:0009306">
    <property type="term" value="P:protein secretion"/>
    <property type="evidence" value="ECO:0007669"/>
    <property type="project" value="InterPro"/>
</dbReference>
<dbReference type="NCBIfam" id="TIGR01843">
    <property type="entry name" value="type_I_hlyD"/>
    <property type="match status" value="1"/>
</dbReference>
<accession>A0A4U5JTX8</accession>
<evidence type="ECO:0000256" key="1">
    <source>
        <dbReference type="ARBA" id="ARBA00004377"/>
    </source>
</evidence>
<dbReference type="InterPro" id="IPR058982">
    <property type="entry name" value="Beta-barrel_AprE"/>
</dbReference>
<evidence type="ECO:0000256" key="7">
    <source>
        <dbReference type="ARBA" id="ARBA00022989"/>
    </source>
</evidence>
<keyword evidence="5 9" id="KW-0997">Cell inner membrane</keyword>
<evidence type="ECO:0000256" key="3">
    <source>
        <dbReference type="ARBA" id="ARBA00022448"/>
    </source>
</evidence>
<evidence type="ECO:0000256" key="9">
    <source>
        <dbReference type="RuleBase" id="RU365093"/>
    </source>
</evidence>
<dbReference type="GO" id="GO:0005886">
    <property type="term" value="C:plasma membrane"/>
    <property type="evidence" value="ECO:0007669"/>
    <property type="project" value="UniProtKB-SubCell"/>
</dbReference>
<comment type="similarity">
    <text evidence="2 9">Belongs to the membrane fusion protein (MFP) (TC 8.A.1) family.</text>
</comment>
<evidence type="ECO:0000313" key="12">
    <source>
        <dbReference type="EMBL" id="TKR32965.1"/>
    </source>
</evidence>
<evidence type="ECO:0000256" key="6">
    <source>
        <dbReference type="ARBA" id="ARBA00022692"/>
    </source>
</evidence>
<dbReference type="InterPro" id="IPR050739">
    <property type="entry name" value="MFP"/>
</dbReference>
<feature type="domain" description="AprE-like long alpha-helical hairpin" evidence="10">
    <location>
        <begin position="125"/>
        <end position="310"/>
    </location>
</feature>
<keyword evidence="7 9" id="KW-1133">Transmembrane helix</keyword>
<keyword evidence="8 9" id="KW-0472">Membrane</keyword>
<evidence type="ECO:0000256" key="5">
    <source>
        <dbReference type="ARBA" id="ARBA00022519"/>
    </source>
</evidence>
<keyword evidence="4 9" id="KW-1003">Cell membrane</keyword>
<evidence type="ECO:0000313" key="13">
    <source>
        <dbReference type="Proteomes" id="UP000308707"/>
    </source>
</evidence>
<dbReference type="Pfam" id="PF25994">
    <property type="entry name" value="HH_AprE"/>
    <property type="match status" value="1"/>
</dbReference>
<evidence type="ECO:0000256" key="2">
    <source>
        <dbReference type="ARBA" id="ARBA00009477"/>
    </source>
</evidence>
<dbReference type="EMBL" id="SZUA01000001">
    <property type="protein sequence ID" value="TKR32965.1"/>
    <property type="molecule type" value="Genomic_DNA"/>
</dbReference>
<name>A0A4U5JTX8_9GAMM</name>
<dbReference type="OrthoDB" id="9775513at2"/>
<dbReference type="InterPro" id="IPR058781">
    <property type="entry name" value="HH_AprE-like"/>
</dbReference>
<comment type="subcellular location">
    <subcellularLocation>
        <location evidence="1 9">Cell inner membrane</location>
        <topology evidence="1 9">Single-pass membrane protein</topology>
    </subcellularLocation>
</comment>
<comment type="caution">
    <text evidence="12">The sequence shown here is derived from an EMBL/GenBank/DDBJ whole genome shotgun (WGS) entry which is preliminary data.</text>
</comment>
<sequence length="465" mass="50374">MWEGVKRHWGVLRESLRLDREQAGSRAATAETEFLPAALEILETPPNPAGRAVLWALIAFLALALIWACLGKIDMVASASGKVTPRGSVKTIQPSDYGVVRAIHVVEGQGVVAGQPLIELDPTVSKAEVEQARQALITAEIDVARTRALVDYASGKGNTFRAPPEAPAPIAEIQAALVQAKIREYETSRAGLRQELAQRHGDAGMVAAEVAKLEEQLPLVTDQHAKLESLSKNDYVPKLQVSEVKERLVGMRQDLAIRREESAKSRAGERAVVEQLGKTESEFAREALDALTEAEAARALRSEELKKANEKAGRTVLSAPVAGVVQQLQVHTIGGVVKPADPLMVVVPNDGELIVDAMVPNKDAGFIHAGQPVEVKLEAYPFTRYGVVNGVVEHIGRDAVQTEKEGLLYPARVRLQQAWIEIGGKRTPLAPGLAATAEIKTGDRRIIEYLLSPLARRVQEAGRER</sequence>